<dbReference type="Pfam" id="PF12765">
    <property type="entry name" value="Cohesin_HEAT"/>
    <property type="match status" value="1"/>
</dbReference>
<evidence type="ECO:0000256" key="1">
    <source>
        <dbReference type="ARBA" id="ARBA00004123"/>
    </source>
</evidence>
<dbReference type="GO" id="GO:0090694">
    <property type="term" value="C:Scc2-Scc4 cohesin loading complex"/>
    <property type="evidence" value="ECO:0007669"/>
    <property type="project" value="TreeGrafter"/>
</dbReference>
<dbReference type="InterPro" id="IPR026003">
    <property type="entry name" value="Cohesin_HEAT"/>
</dbReference>
<dbReference type="Pfam" id="PF12830">
    <property type="entry name" value="Nipped-B_C"/>
    <property type="match status" value="1"/>
</dbReference>
<feature type="compositionally biased region" description="Gly residues" evidence="7">
    <location>
        <begin position="1696"/>
        <end position="1732"/>
    </location>
</feature>
<name>A0A8H4V9U4_9HYPO</name>
<feature type="region of interest" description="Disordered" evidence="7">
    <location>
        <begin position="1857"/>
        <end position="1923"/>
    </location>
</feature>
<feature type="compositionally biased region" description="Polar residues" evidence="7">
    <location>
        <begin position="180"/>
        <end position="191"/>
    </location>
</feature>
<keyword evidence="5 6" id="KW-0131">Cell cycle</keyword>
<gene>
    <name evidence="9" type="ORF">G6O67_000616</name>
</gene>
<proteinExistence type="inferred from homology"/>
<dbReference type="CDD" id="cd23958">
    <property type="entry name" value="SCC2"/>
    <property type="match status" value="1"/>
</dbReference>
<dbReference type="GO" id="GO:0071169">
    <property type="term" value="P:establishment of protein localization to chromatin"/>
    <property type="evidence" value="ECO:0007669"/>
    <property type="project" value="TreeGrafter"/>
</dbReference>
<evidence type="ECO:0000259" key="8">
    <source>
        <dbReference type="Pfam" id="PF12830"/>
    </source>
</evidence>
<comment type="similarity">
    <text evidence="2 6">Belongs to the SCC2/Nipped-B family.</text>
</comment>
<feature type="region of interest" description="Disordered" evidence="7">
    <location>
        <begin position="1675"/>
        <end position="1751"/>
    </location>
</feature>
<dbReference type="GO" id="GO:0140588">
    <property type="term" value="P:chromatin looping"/>
    <property type="evidence" value="ECO:0007669"/>
    <property type="project" value="InterPro"/>
</dbReference>
<accession>A0A8H4V9U4</accession>
<feature type="compositionally biased region" description="Basic residues" evidence="7">
    <location>
        <begin position="1881"/>
        <end position="1910"/>
    </location>
</feature>
<dbReference type="PANTHER" id="PTHR21704:SF18">
    <property type="entry name" value="NIPPED-B-LIKE PROTEIN"/>
    <property type="match status" value="1"/>
</dbReference>
<dbReference type="Proteomes" id="UP000557566">
    <property type="component" value="Unassembled WGS sequence"/>
</dbReference>
<dbReference type="OrthoDB" id="418242at2759"/>
<dbReference type="GO" id="GO:0010468">
    <property type="term" value="P:regulation of gene expression"/>
    <property type="evidence" value="ECO:0007669"/>
    <property type="project" value="InterPro"/>
</dbReference>
<feature type="region of interest" description="Disordered" evidence="7">
    <location>
        <begin position="161"/>
        <end position="204"/>
    </location>
</feature>
<evidence type="ECO:0000256" key="5">
    <source>
        <dbReference type="ARBA" id="ARBA00023306"/>
    </source>
</evidence>
<feature type="domain" description="Sister chromatid cohesion C-terminal" evidence="8">
    <location>
        <begin position="1461"/>
        <end position="1647"/>
    </location>
</feature>
<dbReference type="EMBL" id="JAAVMX010000001">
    <property type="protein sequence ID" value="KAF4513332.1"/>
    <property type="molecule type" value="Genomic_DNA"/>
</dbReference>
<dbReference type="PANTHER" id="PTHR21704">
    <property type="entry name" value="NIPPED-B-LIKE PROTEIN DELANGIN SCC2-RELATED"/>
    <property type="match status" value="1"/>
</dbReference>
<keyword evidence="4 6" id="KW-0539">Nucleus</keyword>
<dbReference type="InterPro" id="IPR033031">
    <property type="entry name" value="Scc2/Nipped-B"/>
</dbReference>
<dbReference type="GO" id="GO:0061775">
    <property type="term" value="F:cohesin loader activity"/>
    <property type="evidence" value="ECO:0007669"/>
    <property type="project" value="InterPro"/>
</dbReference>
<dbReference type="InterPro" id="IPR024986">
    <property type="entry name" value="Nipped-B_C"/>
</dbReference>
<dbReference type="Gene3D" id="1.25.10.10">
    <property type="entry name" value="Leucine-rich Repeat Variant"/>
    <property type="match status" value="1"/>
</dbReference>
<dbReference type="SUPFAM" id="SSF48371">
    <property type="entry name" value="ARM repeat"/>
    <property type="match status" value="1"/>
</dbReference>
<evidence type="ECO:0000256" key="4">
    <source>
        <dbReference type="ARBA" id="ARBA00023242"/>
    </source>
</evidence>
<keyword evidence="3 6" id="KW-0677">Repeat</keyword>
<evidence type="ECO:0000256" key="2">
    <source>
        <dbReference type="ARBA" id="ARBA00009252"/>
    </source>
</evidence>
<feature type="region of interest" description="Disordered" evidence="7">
    <location>
        <begin position="673"/>
        <end position="706"/>
    </location>
</feature>
<organism evidence="9 10">
    <name type="scientific">Ophiocordyceps sinensis</name>
    <dbReference type="NCBI Taxonomy" id="72228"/>
    <lineage>
        <taxon>Eukaryota</taxon>
        <taxon>Fungi</taxon>
        <taxon>Dikarya</taxon>
        <taxon>Ascomycota</taxon>
        <taxon>Pezizomycotina</taxon>
        <taxon>Sordariomycetes</taxon>
        <taxon>Hypocreomycetidae</taxon>
        <taxon>Hypocreales</taxon>
        <taxon>Ophiocordycipitaceae</taxon>
        <taxon>Ophiocordyceps</taxon>
    </lineage>
</organism>
<dbReference type="InterPro" id="IPR011989">
    <property type="entry name" value="ARM-like"/>
</dbReference>
<dbReference type="InterPro" id="IPR016024">
    <property type="entry name" value="ARM-type_fold"/>
</dbReference>
<dbReference type="GO" id="GO:0003682">
    <property type="term" value="F:chromatin binding"/>
    <property type="evidence" value="ECO:0007669"/>
    <property type="project" value="TreeGrafter"/>
</dbReference>
<keyword evidence="10" id="KW-1185">Reference proteome</keyword>
<protein>
    <recommendedName>
        <fullName evidence="6">Sister chromatid cohesion protein</fullName>
    </recommendedName>
</protein>
<comment type="caution">
    <text evidence="9">The sequence shown here is derived from an EMBL/GenBank/DDBJ whole genome shotgun (WGS) entry which is preliminary data.</text>
</comment>
<evidence type="ECO:0000256" key="3">
    <source>
        <dbReference type="ARBA" id="ARBA00022737"/>
    </source>
</evidence>
<comment type="subcellular location">
    <subcellularLocation>
        <location evidence="1 6">Nucleus</location>
    </subcellularLocation>
</comment>
<feature type="region of interest" description="Disordered" evidence="7">
    <location>
        <begin position="1"/>
        <end position="25"/>
    </location>
</feature>
<sequence>MTDMQQQTANGPRNGVDAYQGSAQPHSSILRPFTLQESLPFSPQTSTVPFLPDIIPDPSLGSGSPALRISDLFPRDEYDKVNSEATIHPQGSRSLKQTADYVLHDLKPSQRTHYKFPAVPGGLSRSLPGNSLSQGLSPITKSVYDRVGSFFKSTKANTASPKFINGETYQPPRPNRESPSHGSTTSSQAYGSRTEPREAYRSPSVRIEVAIPSKRTFDPSTYVDVGLDRAQEVKTAPAQQELTIEVKVPVEPEAPSETKVADEAQDTIEVKFPKSTSRTTTPADKLPSSVKISAFSIVLPPANIKREEYLEIAESLDAPHSLSARRNENEDFAHSQGVTVTSLDQRQRSEAALDALETLLRTVFTAVGNALAMEPGAEHIVALTTDQEPAMTSATQQKMHGAIQKVIMLKCFNSVSLESLLNIMKLSDSSLKQVDGLEIRIDESWDEGGFESWIRQLSELETALKAARTCLRILSGGREDKQIYSEATIQRCVDLFKAVTEDLVIPLVELRNSGPTASLFKIVQKHKKAVSSAFVCCQKLFALLAELVTKIELSESVINTLEYTASKLIFVENAYFERDSAIGVQKFDGIRSVAMDLLCQIFLIKPEQRQGIIDDILTSLEKLPVGKQSSRQFKLSDGGSIQPVSALIMRLIQASSGRVSFDDESGRAAILRSLNDGEAPEGEEPQISKRNQASSTITTEEQGAQQHAVAVQELEASAAPLNEAASRNASYVINFIVKRAIGSTKSGDTPYRNLLDLFVDDFTTCLDSPDWPSAELLLRLLMFMMVQLFEAGKTAAPAKNMALELLGAMSAAISRLRSHVKRTASSFEGSDAGELSQYLSDLATHVLEQKSQIEHILAWSGPYRATLEYLQRRCSEDAHLASAVSHLITDWGSKTHAGYDSLQEDDSERDMELGRLAYRLRMMIDDRQWLSHEYTFKAVTASQARFAYSIILLRSPLCEAFTKIVNILLGSMASDQATVRSKSLKSIHQVLETDPSILDGDSTVIQLILDCSSDSSTQVRDSALGLLGNCIGMRPGLETSLTPKIIERFQDAGIGVRKRAMKLARDIYLRNRSKALRSAIANGLLRRVQDPDEGVRDLSRQMIEEVWFAPFYSNENTAAFETSLTEHVALIIQTVKTGTVTEVLDKVFQTILRPQNRSLERPFSVCAKLVGTMFGLIDNPDSEDTTVPSGRDALQVLTIFAKADPKLFNLEQIRLLKPQLASFTGRDELAAFRAVTVIYKRVLPQLPTVHSEFLAEVRLQLLKGIGKISSRGALDDLIACAQAVCELLKDFAPLANLVASSLMGIQRLGKGPLDNKRLTHLCAYAIIVGSVGKHCDLDRQLQIFRDKFPRWQGDSVPRLIVDTLSPFSSAPQSLGAQKAAIEAIGLVCQSWPRNYVLAKVYTAFQQVFQDRVPVLETLILRSFKEFLVTEEKRSEAGAEAGSGDKKKELTVMGGTNFDDVASATTQRFMKDFIRIALGSQDEHAFLAMEVLGSINRQGLTHPKETGVTLITLETSANRKIAELAYMEHRALHEKHETVLEREYVKAVQSAYAYQRDVVKDEHGATMDPFQSKLHLLMEVLKISKMKSRQRFLEKLCGQVDFDLGKLDVAGEVPHHVGFTRFIVENVAFFEYQTVGEVQSAVNTMEKIVASTGATIAQAIESEVLNMWMDIDELGRSEVPGGEVPGASDSTGAPAGTAGGAETGGAETGGAETGGAETGGAETGGAETGGAETGGATSMDEGPAEGQTVECAGPGLSVEPLRLRQLAAASMVLLLVWEGRTHIRKLYGMGTSRHDSKAKALAKDLNKTPTKVQGVHGDKIWEEVAAHMNGLQSEEKMARKCREFVELMNVDKEFKVADEGMGVDGPATPSEAEDEGEGAERGRKRKGGATPGGRKKRARSSSQPRKRGRPRKQSEDAELDGDWI</sequence>
<evidence type="ECO:0000313" key="9">
    <source>
        <dbReference type="EMBL" id="KAF4513332.1"/>
    </source>
</evidence>
<dbReference type="GO" id="GO:0034087">
    <property type="term" value="P:establishment of mitotic sister chromatid cohesion"/>
    <property type="evidence" value="ECO:0007669"/>
    <property type="project" value="TreeGrafter"/>
</dbReference>
<dbReference type="GO" id="GO:1990414">
    <property type="term" value="P:replication-born double-strand break repair via sister chromatid exchange"/>
    <property type="evidence" value="ECO:0007669"/>
    <property type="project" value="TreeGrafter"/>
</dbReference>
<evidence type="ECO:0000256" key="7">
    <source>
        <dbReference type="SAM" id="MobiDB-lite"/>
    </source>
</evidence>
<dbReference type="FunFam" id="1.25.10.10:FF:000494">
    <property type="entry name" value="Sister chromatid cohesion protein"/>
    <property type="match status" value="1"/>
</dbReference>
<reference evidence="9 10" key="1">
    <citation type="journal article" date="2020" name="Genome Biol. Evol.">
        <title>A new high-quality draft genome assembly of the Chinese cordyceps Ophiocordyceps sinensis.</title>
        <authorList>
            <person name="Shu R."/>
            <person name="Zhang J."/>
            <person name="Meng Q."/>
            <person name="Zhang H."/>
            <person name="Zhou G."/>
            <person name="Li M."/>
            <person name="Wu P."/>
            <person name="Zhao Y."/>
            <person name="Chen C."/>
            <person name="Qin Q."/>
        </authorList>
    </citation>
    <scope>NUCLEOTIDE SEQUENCE [LARGE SCALE GENOMIC DNA]</scope>
    <source>
        <strain evidence="9 10">IOZ07</strain>
    </source>
</reference>
<evidence type="ECO:0000256" key="6">
    <source>
        <dbReference type="RuleBase" id="RU364107"/>
    </source>
</evidence>
<feature type="compositionally biased region" description="Polar residues" evidence="7">
    <location>
        <begin position="1"/>
        <end position="11"/>
    </location>
</feature>
<evidence type="ECO:0000313" key="10">
    <source>
        <dbReference type="Proteomes" id="UP000557566"/>
    </source>
</evidence>
<feature type="compositionally biased region" description="Polar residues" evidence="7">
    <location>
        <begin position="688"/>
        <end position="705"/>
    </location>
</feature>